<proteinExistence type="predicted"/>
<evidence type="ECO:0000313" key="2">
    <source>
        <dbReference type="EMBL" id="JAI07390.1"/>
    </source>
</evidence>
<reference evidence="2" key="2">
    <citation type="journal article" date="2015" name="Fish Shellfish Immunol.">
        <title>Early steps in the European eel (Anguilla anguilla)-Vibrio vulnificus interaction in the gills: Role of the RtxA13 toxin.</title>
        <authorList>
            <person name="Callol A."/>
            <person name="Pajuelo D."/>
            <person name="Ebbesson L."/>
            <person name="Teles M."/>
            <person name="MacKenzie S."/>
            <person name="Amaro C."/>
        </authorList>
    </citation>
    <scope>NUCLEOTIDE SEQUENCE</scope>
</reference>
<dbReference type="AlphaFoldDB" id="A0A0E9XXL9"/>
<protein>
    <submittedName>
        <fullName evidence="2">Uncharacterized protein</fullName>
    </submittedName>
</protein>
<feature type="region of interest" description="Disordered" evidence="1">
    <location>
        <begin position="1"/>
        <end position="34"/>
    </location>
</feature>
<name>A0A0E9XXL9_ANGAN</name>
<accession>A0A0E9XXL9</accession>
<sequence>MHNRRADRTDLSSVSEKHYRQDAHLRHFPGRDRR</sequence>
<reference evidence="2" key="1">
    <citation type="submission" date="2014-11" db="EMBL/GenBank/DDBJ databases">
        <authorList>
            <person name="Amaro Gonzalez C."/>
        </authorList>
    </citation>
    <scope>NUCLEOTIDE SEQUENCE</scope>
</reference>
<organism evidence="2">
    <name type="scientific">Anguilla anguilla</name>
    <name type="common">European freshwater eel</name>
    <name type="synonym">Muraena anguilla</name>
    <dbReference type="NCBI Taxonomy" id="7936"/>
    <lineage>
        <taxon>Eukaryota</taxon>
        <taxon>Metazoa</taxon>
        <taxon>Chordata</taxon>
        <taxon>Craniata</taxon>
        <taxon>Vertebrata</taxon>
        <taxon>Euteleostomi</taxon>
        <taxon>Actinopterygii</taxon>
        <taxon>Neopterygii</taxon>
        <taxon>Teleostei</taxon>
        <taxon>Anguilliformes</taxon>
        <taxon>Anguillidae</taxon>
        <taxon>Anguilla</taxon>
    </lineage>
</organism>
<dbReference type="EMBL" id="GBXM01001188">
    <property type="protein sequence ID" value="JAI07390.1"/>
    <property type="molecule type" value="Transcribed_RNA"/>
</dbReference>
<evidence type="ECO:0000256" key="1">
    <source>
        <dbReference type="SAM" id="MobiDB-lite"/>
    </source>
</evidence>